<organism evidence="1 2">
    <name type="scientific">Anaplasma phagocytophilum str. Norway variant2</name>
    <dbReference type="NCBI Taxonomy" id="1392507"/>
    <lineage>
        <taxon>Bacteria</taxon>
        <taxon>Pseudomonadati</taxon>
        <taxon>Pseudomonadota</taxon>
        <taxon>Alphaproteobacteria</taxon>
        <taxon>Rickettsiales</taxon>
        <taxon>Anaplasmataceae</taxon>
        <taxon>Anaplasma</taxon>
        <taxon>phagocytophilum group</taxon>
    </lineage>
</organism>
<reference evidence="1 2" key="2">
    <citation type="journal article" date="2014" name="Pathogens">
        <title>Comparative Genomics Identifies a Potential Marker of Human-Virulent Anaplasma phagocytophilum.</title>
        <authorList>
            <person name="Al-Khedery B."/>
            <person name="Barbet A.F."/>
        </authorList>
    </citation>
    <scope>NUCLEOTIDE SEQUENCE [LARGE SCALE GENOMIC DNA]</scope>
    <source>
        <strain evidence="1 2">Norway variant2</strain>
    </source>
</reference>
<dbReference type="RefSeq" id="WP_044143131.1">
    <property type="nucleotide sequence ID" value="NZ_CP015376.1"/>
</dbReference>
<accession>A0A161IK98</accession>
<sequence length="145" mass="15688">MLCLKNPPIHTSFGRVKNSTINGCTTSISTVGIIKNAAVARAHNTPKAYAAAFLQAANNVVCPSDAVLPLAVLCVIKSATLRTKFRIAELMYAQHTYNVPMVERAKIKAAVITVAIAPTTVAISAHDVITKKNRILRRHDIVFPR</sequence>
<dbReference type="Proteomes" id="UP000053801">
    <property type="component" value="Chromosome"/>
</dbReference>
<evidence type="ECO:0000313" key="1">
    <source>
        <dbReference type="EMBL" id="ANC34445.1"/>
    </source>
</evidence>
<dbReference type="EMBL" id="CP015376">
    <property type="protein sequence ID" value="ANC34445.1"/>
    <property type="molecule type" value="Genomic_DNA"/>
</dbReference>
<evidence type="ECO:0000313" key="2">
    <source>
        <dbReference type="Proteomes" id="UP000053801"/>
    </source>
</evidence>
<dbReference type="AlphaFoldDB" id="A0A161IK98"/>
<protein>
    <submittedName>
        <fullName evidence="1">Uncharacterized protein</fullName>
    </submittedName>
</protein>
<name>A0A161IK98_ANAPH</name>
<gene>
    <name evidence="1" type="ORF">P029_03695</name>
</gene>
<reference evidence="1 2" key="1">
    <citation type="journal article" date="2013" name="Pathogens">
        <title>An Emerging Tick-Borne Disease of Humans Is Caused by a Subset of Strains with Conserved Genome Structure.</title>
        <authorList>
            <person name="Barbet A.F."/>
            <person name="Al-Khedery B."/>
            <person name="Stuen S."/>
            <person name="Granquist E.G."/>
            <person name="Felsheim R.F."/>
            <person name="Munderloh U.G."/>
        </authorList>
    </citation>
    <scope>NUCLEOTIDE SEQUENCE [LARGE SCALE GENOMIC DNA]</scope>
    <source>
        <strain evidence="1 2">Norway variant2</strain>
    </source>
</reference>
<proteinExistence type="predicted"/>